<feature type="domain" description="SHS2" evidence="7">
    <location>
        <begin position="7"/>
        <end position="193"/>
    </location>
</feature>
<evidence type="ECO:0000259" key="7">
    <source>
        <dbReference type="SMART" id="SM00842"/>
    </source>
</evidence>
<dbReference type="InterPro" id="IPR003494">
    <property type="entry name" value="SHS2_FtsA"/>
</dbReference>
<dbReference type="GO" id="GO:0043093">
    <property type="term" value="P:FtsZ-dependent cytokinesis"/>
    <property type="evidence" value="ECO:0007669"/>
    <property type="project" value="UniProtKB-UniRule"/>
</dbReference>
<gene>
    <name evidence="5 8" type="primary">ftsA</name>
    <name evidence="8" type="ORF">BWY73_00888</name>
</gene>
<dbReference type="SUPFAM" id="SSF53067">
    <property type="entry name" value="Actin-like ATPase domain"/>
    <property type="match status" value="2"/>
</dbReference>
<comment type="function">
    <text evidence="5 6">Cell division protein that is involved in the assembly of the Z ring. May serve as a membrane anchor for the Z ring.</text>
</comment>
<dbReference type="InterPro" id="IPR043129">
    <property type="entry name" value="ATPase_NBD"/>
</dbReference>
<organism evidence="8">
    <name type="scientific">candidate division TA06 bacterium ADurb.Bin417</name>
    <dbReference type="NCBI Taxonomy" id="1852828"/>
    <lineage>
        <taxon>Bacteria</taxon>
        <taxon>Bacteria division TA06</taxon>
    </lineage>
</organism>
<dbReference type="NCBIfam" id="TIGR01174">
    <property type="entry name" value="ftsA"/>
    <property type="match status" value="1"/>
</dbReference>
<name>A0A1V5MG71_UNCT6</name>
<dbReference type="EMBL" id="MWAK01000117">
    <property type="protein sequence ID" value="OPZ92243.1"/>
    <property type="molecule type" value="Genomic_DNA"/>
</dbReference>
<dbReference type="GO" id="GO:0009898">
    <property type="term" value="C:cytoplasmic side of plasma membrane"/>
    <property type="evidence" value="ECO:0007669"/>
    <property type="project" value="UniProtKB-UniRule"/>
</dbReference>
<keyword evidence="1 5" id="KW-1003">Cell membrane</keyword>
<comment type="caution">
    <text evidence="8">The sequence shown here is derived from an EMBL/GenBank/DDBJ whole genome shotgun (WGS) entry which is preliminary data.</text>
</comment>
<dbReference type="Pfam" id="PF02491">
    <property type="entry name" value="SHS2_FTSA"/>
    <property type="match status" value="1"/>
</dbReference>
<evidence type="ECO:0000256" key="3">
    <source>
        <dbReference type="ARBA" id="ARBA00023136"/>
    </source>
</evidence>
<dbReference type="Gene3D" id="3.30.420.40">
    <property type="match status" value="2"/>
</dbReference>
<evidence type="ECO:0000256" key="6">
    <source>
        <dbReference type="PIRNR" id="PIRNR003101"/>
    </source>
</evidence>
<dbReference type="Gene3D" id="3.30.1490.110">
    <property type="match status" value="1"/>
</dbReference>
<dbReference type="Proteomes" id="UP000485484">
    <property type="component" value="Unassembled WGS sequence"/>
</dbReference>
<keyword evidence="2 5" id="KW-0132">Cell division</keyword>
<keyword evidence="4 5" id="KW-0131">Cell cycle</keyword>
<dbReference type="PIRSF" id="PIRSF003101">
    <property type="entry name" value="FtsA"/>
    <property type="match status" value="1"/>
</dbReference>
<dbReference type="PANTHER" id="PTHR32432:SF4">
    <property type="entry name" value="CELL DIVISION PROTEIN FTSA"/>
    <property type="match status" value="1"/>
</dbReference>
<reference evidence="8" key="1">
    <citation type="submission" date="2017-02" db="EMBL/GenBank/DDBJ databases">
        <title>Delving into the versatile metabolic prowess of the omnipresent phylum Bacteroidetes.</title>
        <authorList>
            <person name="Nobu M.K."/>
            <person name="Mei R."/>
            <person name="Narihiro T."/>
            <person name="Kuroda K."/>
            <person name="Liu W.-T."/>
        </authorList>
    </citation>
    <scope>NUCLEOTIDE SEQUENCE</scope>
    <source>
        <strain evidence="8">ADurb.Bin417</strain>
    </source>
</reference>
<comment type="subunit">
    <text evidence="5">Self-interacts. Interacts with FtsZ.</text>
</comment>
<keyword evidence="3 5" id="KW-0472">Membrane</keyword>
<evidence type="ECO:0000256" key="4">
    <source>
        <dbReference type="ARBA" id="ARBA00023306"/>
    </source>
</evidence>
<dbReference type="InterPro" id="IPR020823">
    <property type="entry name" value="Cell_div_FtsA"/>
</dbReference>
<evidence type="ECO:0000256" key="5">
    <source>
        <dbReference type="HAMAP-Rule" id="MF_02033"/>
    </source>
</evidence>
<evidence type="ECO:0000256" key="1">
    <source>
        <dbReference type="ARBA" id="ARBA00022475"/>
    </source>
</evidence>
<evidence type="ECO:0000313" key="8">
    <source>
        <dbReference type="EMBL" id="OPZ92243.1"/>
    </source>
</evidence>
<dbReference type="PANTHER" id="PTHR32432">
    <property type="entry name" value="CELL DIVISION PROTEIN FTSA-RELATED"/>
    <property type="match status" value="1"/>
</dbReference>
<sequence>MNNEDYLVGIDIGSEKISVLMVDVTSPRLPVLGFAAVPTRGMRQGAVTSLGDLGAAIERAVLEVEEASGKAIEKVHLSLNGEHFRPVVRQGEVEIRNRQDEVFESDRQAVLSRALPVPLSEGEVLHCIVQEFLLDDQRGIDNPVGMYGRNLKANIYLITAAVNNLKNIRRCLADFKLEAASVGYAPLLAAGAVLTPEELAEGVAYLDFGKTTTTLLIFKSTLREVGVVHRGGDRLNFALRYCLNTTPAEAERLKRNYGSCLADGLDVQEEIMVSNAQGEVRQTTSRGFIAEVINAELKDMFSPLQSFFIKNRPVIPAGLVLGGGGAQLPGLVDFMEKDLKLPARVGMPDGFDGWEKVIKSPAYNSLLGVVKTNLPGTQGREEGGGRRSGVTRVLTRHFRKITDILKDNF</sequence>
<comment type="subcellular location">
    <subcellularLocation>
        <location evidence="5">Cell membrane</location>
        <topology evidence="5">Peripheral membrane protein</topology>
        <orientation evidence="5">Cytoplasmic side</orientation>
    </subcellularLocation>
    <text evidence="5">Localizes to the Z ring in an FtsZ-dependent manner. Targeted to the membrane through a conserved C-terminal amphipathic helix.</text>
</comment>
<dbReference type="InterPro" id="IPR050696">
    <property type="entry name" value="FtsA/MreB"/>
</dbReference>
<dbReference type="Pfam" id="PF14450">
    <property type="entry name" value="FtsA"/>
    <property type="match status" value="1"/>
</dbReference>
<evidence type="ECO:0000256" key="2">
    <source>
        <dbReference type="ARBA" id="ARBA00022618"/>
    </source>
</evidence>
<comment type="similarity">
    <text evidence="5 6">Belongs to the FtsA/MreB family.</text>
</comment>
<proteinExistence type="inferred from homology"/>
<accession>A0A1V5MG71</accession>
<protein>
    <recommendedName>
        <fullName evidence="5 6">Cell division protein FtsA</fullName>
    </recommendedName>
</protein>
<dbReference type="SMART" id="SM00842">
    <property type="entry name" value="FtsA"/>
    <property type="match status" value="1"/>
</dbReference>
<dbReference type="AlphaFoldDB" id="A0A1V5MG71"/>
<dbReference type="HAMAP" id="MF_02033">
    <property type="entry name" value="FtsA"/>
    <property type="match status" value="1"/>
</dbReference>
<dbReference type="GO" id="GO:0032153">
    <property type="term" value="C:cell division site"/>
    <property type="evidence" value="ECO:0007669"/>
    <property type="project" value="UniProtKB-UniRule"/>
</dbReference>